<dbReference type="GO" id="GO:0006261">
    <property type="term" value="P:DNA-templated DNA replication"/>
    <property type="evidence" value="ECO:0007669"/>
    <property type="project" value="TreeGrafter"/>
</dbReference>
<proteinExistence type="predicted"/>
<reference evidence="5" key="1">
    <citation type="submission" date="2022-11" db="UniProtKB">
        <authorList>
            <consortium name="WormBaseParasite"/>
        </authorList>
    </citation>
    <scope>IDENTIFICATION</scope>
</reference>
<dbReference type="GO" id="GO:0005656">
    <property type="term" value="C:nuclear pre-replicative complex"/>
    <property type="evidence" value="ECO:0007669"/>
    <property type="project" value="TreeGrafter"/>
</dbReference>
<evidence type="ECO:0000313" key="5">
    <source>
        <dbReference type="WBParaSite" id="PSAMB.scaffold5477size11604.g26700.t1"/>
    </source>
</evidence>
<name>A0A914X001_9BILA</name>
<dbReference type="PANTHER" id="PTHR18763:SF0">
    <property type="entry name" value="WD REPEAT-CONTAINING PROTEIN 18"/>
    <property type="match status" value="1"/>
</dbReference>
<protein>
    <submittedName>
        <fullName evidence="5">Uncharacterized protein</fullName>
    </submittedName>
</protein>
<dbReference type="Proteomes" id="UP000887566">
    <property type="component" value="Unplaced"/>
</dbReference>
<dbReference type="Pfam" id="PF00400">
    <property type="entry name" value="WD40"/>
    <property type="match status" value="1"/>
</dbReference>
<evidence type="ECO:0000256" key="3">
    <source>
        <dbReference type="PROSITE-ProRule" id="PRU00221"/>
    </source>
</evidence>
<dbReference type="AlphaFoldDB" id="A0A914X001"/>
<sequence length="275" mass="29752">MPTPENLEQVLITCQSADPFSTLVVSPQTGAAVWSYKGSELQGAITNLAAPVGVNGDYLAVTTKDKPMLHIVAVHIRDRTHQKSVLPGIARALAVHPSGTVVCCAIDEKIYTWMLTTGQLLTIISAHYQPVSHLQFVSDGSALVSAGDDGIVQIWLLTDLMTPHDAGLMKPEPLRKWSPHSVPVTGLFVTSGGVNCRILSCSSDQTASRADWCSGLHLCSSVSRTRVQFPLRAAPHPTKVLIPPWVGELVAAMLRIYRRQALVTGRPILYQSHQP</sequence>
<dbReference type="InterPro" id="IPR015943">
    <property type="entry name" value="WD40/YVTN_repeat-like_dom_sf"/>
</dbReference>
<dbReference type="InterPro" id="IPR001680">
    <property type="entry name" value="WD40_rpt"/>
</dbReference>
<dbReference type="PANTHER" id="PTHR18763">
    <property type="entry name" value="WD-REPEAT PROTEIN 18"/>
    <property type="match status" value="1"/>
</dbReference>
<keyword evidence="2" id="KW-0677">Repeat</keyword>
<dbReference type="SMART" id="SM00320">
    <property type="entry name" value="WD40"/>
    <property type="match status" value="3"/>
</dbReference>
<keyword evidence="4" id="KW-1185">Reference proteome</keyword>
<evidence type="ECO:0000313" key="4">
    <source>
        <dbReference type="Proteomes" id="UP000887566"/>
    </source>
</evidence>
<dbReference type="WBParaSite" id="PSAMB.scaffold5477size11604.g26700.t1">
    <property type="protein sequence ID" value="PSAMB.scaffold5477size11604.g26700.t1"/>
    <property type="gene ID" value="PSAMB.scaffold5477size11604.g26700"/>
</dbReference>
<dbReference type="GO" id="GO:0120330">
    <property type="term" value="C:rixosome complex"/>
    <property type="evidence" value="ECO:0007669"/>
    <property type="project" value="TreeGrafter"/>
</dbReference>
<dbReference type="GO" id="GO:0006364">
    <property type="term" value="P:rRNA processing"/>
    <property type="evidence" value="ECO:0007669"/>
    <property type="project" value="TreeGrafter"/>
</dbReference>
<evidence type="ECO:0000256" key="1">
    <source>
        <dbReference type="ARBA" id="ARBA00022574"/>
    </source>
</evidence>
<organism evidence="4 5">
    <name type="scientific">Plectus sambesii</name>
    <dbReference type="NCBI Taxonomy" id="2011161"/>
    <lineage>
        <taxon>Eukaryota</taxon>
        <taxon>Metazoa</taxon>
        <taxon>Ecdysozoa</taxon>
        <taxon>Nematoda</taxon>
        <taxon>Chromadorea</taxon>
        <taxon>Plectida</taxon>
        <taxon>Plectina</taxon>
        <taxon>Plectoidea</taxon>
        <taxon>Plectidae</taxon>
        <taxon>Plectus</taxon>
    </lineage>
</organism>
<dbReference type="SUPFAM" id="SSF50978">
    <property type="entry name" value="WD40 repeat-like"/>
    <property type="match status" value="1"/>
</dbReference>
<dbReference type="InterPro" id="IPR036322">
    <property type="entry name" value="WD40_repeat_dom_sf"/>
</dbReference>
<feature type="repeat" description="WD" evidence="3">
    <location>
        <begin position="124"/>
        <end position="155"/>
    </location>
</feature>
<accession>A0A914X001</accession>
<keyword evidence="1 3" id="KW-0853">WD repeat</keyword>
<dbReference type="Gene3D" id="2.130.10.10">
    <property type="entry name" value="YVTN repeat-like/Quinoprotein amine dehydrogenase"/>
    <property type="match status" value="1"/>
</dbReference>
<dbReference type="PROSITE" id="PS50294">
    <property type="entry name" value="WD_REPEATS_REGION"/>
    <property type="match status" value="1"/>
</dbReference>
<evidence type="ECO:0000256" key="2">
    <source>
        <dbReference type="ARBA" id="ARBA00022737"/>
    </source>
</evidence>
<dbReference type="PROSITE" id="PS50082">
    <property type="entry name" value="WD_REPEATS_2"/>
    <property type="match status" value="1"/>
</dbReference>
<dbReference type="InterPro" id="IPR045227">
    <property type="entry name" value="WDR18/Ipi3/RID3"/>
</dbReference>